<dbReference type="InterPro" id="IPR001789">
    <property type="entry name" value="Sig_transdc_resp-reg_receiver"/>
</dbReference>
<keyword evidence="4" id="KW-0805">Transcription regulation</keyword>
<dbReference type="PANTHER" id="PTHR35807">
    <property type="entry name" value="TRANSCRIPTIONAL REGULATOR REDD-RELATED"/>
    <property type="match status" value="1"/>
</dbReference>
<reference evidence="10 11" key="1">
    <citation type="submission" date="2019-03" db="EMBL/GenBank/DDBJ databases">
        <title>Bacillus niacini sp. nov. a Nicotinate-Metabolizing Mesophile Isolated from Soil.</title>
        <authorList>
            <person name="Zhang G."/>
        </authorList>
    </citation>
    <scope>NUCLEOTIDE SEQUENCE [LARGE SCALE GENOMIC DNA]</scope>
    <source>
        <strain evidence="10 11">WN066</strain>
    </source>
</reference>
<dbReference type="InterPro" id="IPR011990">
    <property type="entry name" value="TPR-like_helical_dom_sf"/>
</dbReference>
<evidence type="ECO:0000313" key="11">
    <source>
        <dbReference type="Proteomes" id="UP000295132"/>
    </source>
</evidence>
<evidence type="ECO:0000256" key="4">
    <source>
        <dbReference type="ARBA" id="ARBA00023015"/>
    </source>
</evidence>
<sequence length="386" mass="45423">MPKLIAITIDDEHPNHILLKRVIDLNGQLEVVKQFTHPKTALEKIGEIKPDVAFVDIEMPDMNGLELAEKILAIHGETHIIFVTAYSQYAIEAFKVNALDYILKPVDAQEINRVVRKIMNRTSRQRPESKIEDQEIMHKGRILCMGEFEVFGRHSNQKVHWITSKVEELLAYLVMHLGKPIGKWRLCDLLWPSLDPDRATTNLHTSIYRLKKTIVNEQVPLKIKSNSDGYWVELEECLLDYQEFVRVSTDLLRSNQHPDSEKEVSLLMKAESYYRGELFENKAYLWSAALSESINQIYIRLTYRLINYFDKNQSIEQELEYLKKLLRFFPYEEKACIMAMEIYEKRKDKPALIRQYQQHSQYLMKEMGCTPSLKVEKHYMELIKIL</sequence>
<keyword evidence="12" id="KW-1185">Reference proteome</keyword>
<reference evidence="9" key="2">
    <citation type="submission" date="2023-08" db="EMBL/GenBank/DDBJ databases">
        <title>Nitrogen cycling bacteria in agricultural field soils.</title>
        <authorList>
            <person name="Jang J."/>
        </authorList>
    </citation>
    <scope>NUCLEOTIDE SEQUENCE</scope>
    <source>
        <strain evidence="9">PS3-36</strain>
    </source>
</reference>
<dbReference type="EMBL" id="SMYO01000008">
    <property type="protein sequence ID" value="TDK59874.1"/>
    <property type="molecule type" value="Genomic_DNA"/>
</dbReference>
<dbReference type="GO" id="GO:0000160">
    <property type="term" value="P:phosphorelay signal transduction system"/>
    <property type="evidence" value="ECO:0007669"/>
    <property type="project" value="UniProtKB-KW"/>
</dbReference>
<dbReference type="EMBL" id="JAVGVR010000001">
    <property type="protein sequence ID" value="MDQ6595786.1"/>
    <property type="molecule type" value="Genomic_DNA"/>
</dbReference>
<dbReference type="SUPFAM" id="SSF46894">
    <property type="entry name" value="C-terminal effector domain of the bipartite response regulators"/>
    <property type="match status" value="1"/>
</dbReference>
<keyword evidence="7" id="KW-0597">Phosphoprotein</keyword>
<dbReference type="SMART" id="SM00448">
    <property type="entry name" value="REC"/>
    <property type="match status" value="1"/>
</dbReference>
<comment type="subcellular location">
    <subcellularLocation>
        <location evidence="1">Cytoplasm</location>
    </subcellularLocation>
</comment>
<evidence type="ECO:0000259" key="8">
    <source>
        <dbReference type="PROSITE" id="PS50110"/>
    </source>
</evidence>
<comment type="caution">
    <text evidence="10">The sequence shown here is derived from an EMBL/GenBank/DDBJ whole genome shotgun (WGS) entry which is preliminary data.</text>
</comment>
<dbReference type="Gene3D" id="1.25.40.10">
    <property type="entry name" value="Tetratricopeptide repeat domain"/>
    <property type="match status" value="1"/>
</dbReference>
<dbReference type="Proteomes" id="UP001178888">
    <property type="component" value="Unassembled WGS sequence"/>
</dbReference>
<protein>
    <submittedName>
        <fullName evidence="10">Response regulator</fullName>
    </submittedName>
</protein>
<name>A0A4R5VQF0_9BACI</name>
<dbReference type="GO" id="GO:0006355">
    <property type="term" value="P:regulation of DNA-templated transcription"/>
    <property type="evidence" value="ECO:0007669"/>
    <property type="project" value="InterPro"/>
</dbReference>
<dbReference type="SUPFAM" id="SSF52172">
    <property type="entry name" value="CheY-like"/>
    <property type="match status" value="1"/>
</dbReference>
<dbReference type="PROSITE" id="PS50110">
    <property type="entry name" value="RESPONSE_REGULATORY"/>
    <property type="match status" value="1"/>
</dbReference>
<dbReference type="Gene3D" id="1.10.10.10">
    <property type="entry name" value="Winged helix-like DNA-binding domain superfamily/Winged helix DNA-binding domain"/>
    <property type="match status" value="1"/>
</dbReference>
<evidence type="ECO:0000313" key="12">
    <source>
        <dbReference type="Proteomes" id="UP001178888"/>
    </source>
</evidence>
<dbReference type="InterPro" id="IPR005158">
    <property type="entry name" value="BTAD"/>
</dbReference>
<dbReference type="GO" id="GO:0005737">
    <property type="term" value="C:cytoplasm"/>
    <property type="evidence" value="ECO:0007669"/>
    <property type="project" value="UniProtKB-SubCell"/>
</dbReference>
<dbReference type="SMART" id="SM01043">
    <property type="entry name" value="BTAD"/>
    <property type="match status" value="1"/>
</dbReference>
<evidence type="ECO:0000256" key="3">
    <source>
        <dbReference type="ARBA" id="ARBA00023012"/>
    </source>
</evidence>
<dbReference type="InterPro" id="IPR036388">
    <property type="entry name" value="WH-like_DNA-bd_sf"/>
</dbReference>
<feature type="modified residue" description="4-aspartylphosphate" evidence="7">
    <location>
        <position position="56"/>
    </location>
</feature>
<dbReference type="SUPFAM" id="SSF48452">
    <property type="entry name" value="TPR-like"/>
    <property type="match status" value="1"/>
</dbReference>
<keyword evidence="3" id="KW-0902">Two-component regulatory system</keyword>
<organism evidence="10 11">
    <name type="scientific">Bacillus salipaludis</name>
    <dbReference type="NCBI Taxonomy" id="2547811"/>
    <lineage>
        <taxon>Bacteria</taxon>
        <taxon>Bacillati</taxon>
        <taxon>Bacillota</taxon>
        <taxon>Bacilli</taxon>
        <taxon>Bacillales</taxon>
        <taxon>Bacillaceae</taxon>
        <taxon>Bacillus</taxon>
    </lineage>
</organism>
<evidence type="ECO:0000256" key="2">
    <source>
        <dbReference type="ARBA" id="ARBA00022490"/>
    </source>
</evidence>
<evidence type="ECO:0000313" key="10">
    <source>
        <dbReference type="EMBL" id="TDK59874.1"/>
    </source>
</evidence>
<dbReference type="Proteomes" id="UP000295132">
    <property type="component" value="Unassembled WGS sequence"/>
</dbReference>
<feature type="domain" description="Response regulatory" evidence="8">
    <location>
        <begin position="5"/>
        <end position="119"/>
    </location>
</feature>
<dbReference type="InterPro" id="IPR016032">
    <property type="entry name" value="Sig_transdc_resp-reg_C-effctor"/>
</dbReference>
<keyword evidence="2" id="KW-0963">Cytoplasm</keyword>
<keyword evidence="5" id="KW-0238">DNA-binding</keyword>
<dbReference type="Pfam" id="PF00072">
    <property type="entry name" value="Response_reg"/>
    <property type="match status" value="1"/>
</dbReference>
<evidence type="ECO:0000256" key="7">
    <source>
        <dbReference type="PROSITE-ProRule" id="PRU00169"/>
    </source>
</evidence>
<gene>
    <name evidence="10" type="ORF">E2K98_18325</name>
    <name evidence="9" type="ORF">RCG21_05160</name>
</gene>
<evidence type="ECO:0000313" key="9">
    <source>
        <dbReference type="EMBL" id="MDQ6595786.1"/>
    </source>
</evidence>
<dbReference type="InterPro" id="IPR051677">
    <property type="entry name" value="AfsR-DnrI-RedD_regulator"/>
</dbReference>
<dbReference type="Gene3D" id="3.40.50.2300">
    <property type="match status" value="1"/>
</dbReference>
<evidence type="ECO:0000256" key="1">
    <source>
        <dbReference type="ARBA" id="ARBA00004496"/>
    </source>
</evidence>
<dbReference type="InterPro" id="IPR011006">
    <property type="entry name" value="CheY-like_superfamily"/>
</dbReference>
<dbReference type="PANTHER" id="PTHR35807:SF2">
    <property type="entry name" value="TRANSCRIPTIONAL ACTIVATOR DOMAIN"/>
    <property type="match status" value="1"/>
</dbReference>
<proteinExistence type="predicted"/>
<keyword evidence="6" id="KW-0804">Transcription</keyword>
<evidence type="ECO:0000256" key="5">
    <source>
        <dbReference type="ARBA" id="ARBA00023125"/>
    </source>
</evidence>
<dbReference type="RefSeq" id="WP_133336635.1">
    <property type="nucleotide sequence ID" value="NZ_JAVGVR010000001.1"/>
</dbReference>
<accession>A0A4R5VQF0</accession>
<dbReference type="AlphaFoldDB" id="A0A4R5VQF0"/>
<dbReference type="GO" id="GO:0003677">
    <property type="term" value="F:DNA binding"/>
    <property type="evidence" value="ECO:0007669"/>
    <property type="project" value="UniProtKB-KW"/>
</dbReference>
<dbReference type="Pfam" id="PF03704">
    <property type="entry name" value="BTAD"/>
    <property type="match status" value="1"/>
</dbReference>
<evidence type="ECO:0000256" key="6">
    <source>
        <dbReference type="ARBA" id="ARBA00023163"/>
    </source>
</evidence>